<dbReference type="EMBL" id="JAPFFK010000001">
    <property type="protein sequence ID" value="KAJ6775682.1"/>
    <property type="molecule type" value="Genomic_DNA"/>
</dbReference>
<reference evidence="1" key="2">
    <citation type="journal article" date="2023" name="Int. J. Mol. Sci.">
        <title>De Novo Assembly and Annotation of 11 Diverse Shrub Willow (Salix) Genomes Reveals Novel Gene Organization in Sex-Linked Regions.</title>
        <authorList>
            <person name="Hyden B."/>
            <person name="Feng K."/>
            <person name="Yates T.B."/>
            <person name="Jawdy S."/>
            <person name="Cereghino C."/>
            <person name="Smart L.B."/>
            <person name="Muchero W."/>
        </authorList>
    </citation>
    <scope>NUCLEOTIDE SEQUENCE</scope>
    <source>
        <tissue evidence="1">Shoot tip</tissue>
    </source>
</reference>
<gene>
    <name evidence="1" type="ORF">OIU79_000002</name>
</gene>
<accession>A0A9Q0WY29</accession>
<sequence length="110" mass="11667">MVVGGCCTALFLETADVDGRLVFRVDIVWVVLGSSGGVAAAMRRLGFWGAFVEARFWFPVGSVVVEGRNMFGVCGGSRENLEEESDMLTFSAQDLLAGAVWGSDGATLVL</sequence>
<dbReference type="Proteomes" id="UP001151532">
    <property type="component" value="Unassembled WGS sequence"/>
</dbReference>
<reference evidence="1" key="1">
    <citation type="submission" date="2022-11" db="EMBL/GenBank/DDBJ databases">
        <authorList>
            <person name="Hyden B.L."/>
            <person name="Feng K."/>
            <person name="Yates T."/>
            <person name="Jawdy S."/>
            <person name="Smart L.B."/>
            <person name="Muchero W."/>
        </authorList>
    </citation>
    <scope>NUCLEOTIDE SEQUENCE</scope>
    <source>
        <tissue evidence="1">Shoot tip</tissue>
    </source>
</reference>
<evidence type="ECO:0000313" key="2">
    <source>
        <dbReference type="Proteomes" id="UP001151532"/>
    </source>
</evidence>
<dbReference type="AlphaFoldDB" id="A0A9Q0WY29"/>
<evidence type="ECO:0000313" key="1">
    <source>
        <dbReference type="EMBL" id="KAJ6775682.1"/>
    </source>
</evidence>
<proteinExistence type="predicted"/>
<feature type="non-terminal residue" evidence="1">
    <location>
        <position position="1"/>
    </location>
</feature>
<keyword evidence="2" id="KW-1185">Reference proteome</keyword>
<organism evidence="1 2">
    <name type="scientific">Salix purpurea</name>
    <name type="common">Purple osier willow</name>
    <dbReference type="NCBI Taxonomy" id="77065"/>
    <lineage>
        <taxon>Eukaryota</taxon>
        <taxon>Viridiplantae</taxon>
        <taxon>Streptophyta</taxon>
        <taxon>Embryophyta</taxon>
        <taxon>Tracheophyta</taxon>
        <taxon>Spermatophyta</taxon>
        <taxon>Magnoliopsida</taxon>
        <taxon>eudicotyledons</taxon>
        <taxon>Gunneridae</taxon>
        <taxon>Pentapetalae</taxon>
        <taxon>rosids</taxon>
        <taxon>fabids</taxon>
        <taxon>Malpighiales</taxon>
        <taxon>Salicaceae</taxon>
        <taxon>Saliceae</taxon>
        <taxon>Salix</taxon>
    </lineage>
</organism>
<protein>
    <submittedName>
        <fullName evidence="1">Uncharacterized protein</fullName>
    </submittedName>
</protein>
<comment type="caution">
    <text evidence="1">The sequence shown here is derived from an EMBL/GenBank/DDBJ whole genome shotgun (WGS) entry which is preliminary data.</text>
</comment>
<name>A0A9Q0WY29_SALPP</name>